<evidence type="ECO:0000256" key="2">
    <source>
        <dbReference type="SAM" id="SignalP"/>
    </source>
</evidence>
<comment type="caution">
    <text evidence="3">The sequence shown here is derived from an EMBL/GenBank/DDBJ whole genome shotgun (WGS) entry which is preliminary data.</text>
</comment>
<proteinExistence type="predicted"/>
<accession>A0A926IDB7</accession>
<dbReference type="AlphaFoldDB" id="A0A926IDB7"/>
<dbReference type="Proteomes" id="UP000623678">
    <property type="component" value="Unassembled WGS sequence"/>
</dbReference>
<sequence length="298" mass="31938">MKKLTLFILVMIIAAMILTGCGAQDAAGEKISSPASQNEQSSSSAESLPAESETPPPSQEPLTPIYGNQIQDGTYKIEVSSSSSMFRIIDAQLTVANAEMSAVLTLSGTGYEKLYMGTGEEALADSQDKYIYFVEDSEGKYTYQVPVDALDQEIDCAAWSIRKEKWYDRTLVFHSSLLPSEAISSAAPAALPTQGEYQIQVSLSGGTGRAEVASPAKLTVAADGAATATIVWSSPYYENMTVSGISYSPVSMGENSTFEIPVVLDTDMAVSATTIAMSEPHEIDYTLYFDTATMKPLE</sequence>
<dbReference type="RefSeq" id="WP_262395845.1">
    <property type="nucleotide sequence ID" value="NZ_JACRTD010000008.1"/>
</dbReference>
<evidence type="ECO:0000256" key="1">
    <source>
        <dbReference type="SAM" id="MobiDB-lite"/>
    </source>
</evidence>
<dbReference type="EMBL" id="JACRTD010000008">
    <property type="protein sequence ID" value="MBC8586122.1"/>
    <property type="molecule type" value="Genomic_DNA"/>
</dbReference>
<reference evidence="3" key="1">
    <citation type="submission" date="2020-08" db="EMBL/GenBank/DDBJ databases">
        <title>Genome public.</title>
        <authorList>
            <person name="Liu C."/>
            <person name="Sun Q."/>
        </authorList>
    </citation>
    <scope>NUCLEOTIDE SEQUENCE</scope>
    <source>
        <strain evidence="3">NSJ-64</strain>
    </source>
</reference>
<keyword evidence="4" id="KW-1185">Reference proteome</keyword>
<dbReference type="PROSITE" id="PS51257">
    <property type="entry name" value="PROKAR_LIPOPROTEIN"/>
    <property type="match status" value="1"/>
</dbReference>
<feature type="chain" id="PRO_5039247711" evidence="2">
    <location>
        <begin position="27"/>
        <end position="298"/>
    </location>
</feature>
<feature type="compositionally biased region" description="Low complexity" evidence="1">
    <location>
        <begin position="32"/>
        <end position="53"/>
    </location>
</feature>
<evidence type="ECO:0000313" key="4">
    <source>
        <dbReference type="Proteomes" id="UP000623678"/>
    </source>
</evidence>
<feature type="signal peptide" evidence="2">
    <location>
        <begin position="1"/>
        <end position="26"/>
    </location>
</feature>
<evidence type="ECO:0000313" key="3">
    <source>
        <dbReference type="EMBL" id="MBC8586122.1"/>
    </source>
</evidence>
<feature type="region of interest" description="Disordered" evidence="1">
    <location>
        <begin position="28"/>
        <end position="65"/>
    </location>
</feature>
<organism evidence="3 4">
    <name type="scientific">Youxingia wuxianensis</name>
    <dbReference type="NCBI Taxonomy" id="2763678"/>
    <lineage>
        <taxon>Bacteria</taxon>
        <taxon>Bacillati</taxon>
        <taxon>Bacillota</taxon>
        <taxon>Clostridia</taxon>
        <taxon>Eubacteriales</taxon>
        <taxon>Oscillospiraceae</taxon>
        <taxon>Youxingia</taxon>
    </lineage>
</organism>
<protein>
    <submittedName>
        <fullName evidence="3">Uncharacterized protein</fullName>
    </submittedName>
</protein>
<keyword evidence="2" id="KW-0732">Signal</keyword>
<name>A0A926IDB7_9FIRM</name>
<gene>
    <name evidence="3" type="ORF">H8705_11060</name>
</gene>